<dbReference type="SUPFAM" id="SSF47819">
    <property type="entry name" value="HRDC-like"/>
    <property type="match status" value="1"/>
</dbReference>
<comment type="caution">
    <text evidence="2">The sequence shown here is derived from an EMBL/GenBank/DDBJ whole genome shotgun (WGS) entry which is preliminary data.</text>
</comment>
<sequence>MQIRIFSVPAWGNEAEEESLNKFLRGHRILQVEKQFIADGVNSHWCFCVEYLEGSEPIKRAGNKAARIDYREVLPPEAFARFARYREIRKTLAERDGVPPYAVFTDKELAEMAEVGLLTPAEIRSIEGVGEKKLAKYGEHFITKAEDETER</sequence>
<dbReference type="Gene3D" id="1.10.150.80">
    <property type="entry name" value="HRDC domain"/>
    <property type="match status" value="1"/>
</dbReference>
<dbReference type="GO" id="GO:0000166">
    <property type="term" value="F:nucleotide binding"/>
    <property type="evidence" value="ECO:0007669"/>
    <property type="project" value="InterPro"/>
</dbReference>
<accession>A0A923PQD5</accession>
<dbReference type="RefSeq" id="WP_187467586.1">
    <property type="nucleotide sequence ID" value="NZ_JACSIT010000139.1"/>
</dbReference>
<dbReference type="InterPro" id="IPR002121">
    <property type="entry name" value="HRDC_dom"/>
</dbReference>
<dbReference type="AlphaFoldDB" id="A0A923PQD5"/>
<dbReference type="SMART" id="SM00341">
    <property type="entry name" value="HRDC"/>
    <property type="match status" value="1"/>
</dbReference>
<dbReference type="InterPro" id="IPR010997">
    <property type="entry name" value="HRDC-like_sf"/>
</dbReference>
<keyword evidence="3" id="KW-1185">Reference proteome</keyword>
<evidence type="ECO:0000313" key="2">
    <source>
        <dbReference type="EMBL" id="MBC6995554.1"/>
    </source>
</evidence>
<dbReference type="InterPro" id="IPR044876">
    <property type="entry name" value="HRDC_dom_sf"/>
</dbReference>
<reference evidence="2" key="1">
    <citation type="submission" date="2020-08" db="EMBL/GenBank/DDBJ databases">
        <title>Lewinella bacteria from marine environments.</title>
        <authorList>
            <person name="Zhong Y."/>
        </authorList>
    </citation>
    <scope>NUCLEOTIDE SEQUENCE</scope>
    <source>
        <strain evidence="2">KCTC 42187</strain>
    </source>
</reference>
<dbReference type="GO" id="GO:0003676">
    <property type="term" value="F:nucleic acid binding"/>
    <property type="evidence" value="ECO:0007669"/>
    <property type="project" value="InterPro"/>
</dbReference>
<dbReference type="Pfam" id="PF00570">
    <property type="entry name" value="HRDC"/>
    <property type="match status" value="1"/>
</dbReference>
<dbReference type="Proteomes" id="UP000650081">
    <property type="component" value="Unassembled WGS sequence"/>
</dbReference>
<evidence type="ECO:0000259" key="1">
    <source>
        <dbReference type="PROSITE" id="PS50967"/>
    </source>
</evidence>
<protein>
    <submittedName>
        <fullName evidence="2">HRDC domain-containing protein</fullName>
    </submittedName>
</protein>
<name>A0A923PQD5_9BACT</name>
<organism evidence="2 3">
    <name type="scientific">Neolewinella lacunae</name>
    <dbReference type="NCBI Taxonomy" id="1517758"/>
    <lineage>
        <taxon>Bacteria</taxon>
        <taxon>Pseudomonadati</taxon>
        <taxon>Bacteroidota</taxon>
        <taxon>Saprospiria</taxon>
        <taxon>Saprospirales</taxon>
        <taxon>Lewinellaceae</taxon>
        <taxon>Neolewinella</taxon>
    </lineage>
</organism>
<dbReference type="PROSITE" id="PS50967">
    <property type="entry name" value="HRDC"/>
    <property type="match status" value="1"/>
</dbReference>
<gene>
    <name evidence="2" type="ORF">H9S92_15400</name>
</gene>
<evidence type="ECO:0000313" key="3">
    <source>
        <dbReference type="Proteomes" id="UP000650081"/>
    </source>
</evidence>
<feature type="domain" description="HRDC" evidence="1">
    <location>
        <begin position="75"/>
        <end position="151"/>
    </location>
</feature>
<proteinExistence type="predicted"/>
<dbReference type="EMBL" id="JACSIT010000139">
    <property type="protein sequence ID" value="MBC6995554.1"/>
    <property type="molecule type" value="Genomic_DNA"/>
</dbReference>